<accession>A0A5J6LFW7</accession>
<organism evidence="1 2">
    <name type="scientific">Nitrincola iocasae</name>
    <dbReference type="NCBI Taxonomy" id="2614693"/>
    <lineage>
        <taxon>Bacteria</taxon>
        <taxon>Pseudomonadati</taxon>
        <taxon>Pseudomonadota</taxon>
        <taxon>Gammaproteobacteria</taxon>
        <taxon>Oceanospirillales</taxon>
        <taxon>Oceanospirillaceae</taxon>
        <taxon>Nitrincola</taxon>
    </lineage>
</organism>
<evidence type="ECO:0000313" key="2">
    <source>
        <dbReference type="Proteomes" id="UP000325606"/>
    </source>
</evidence>
<dbReference type="AlphaFoldDB" id="A0A5J6LFW7"/>
<evidence type="ECO:0000313" key="1">
    <source>
        <dbReference type="EMBL" id="QEW07425.1"/>
    </source>
</evidence>
<keyword evidence="2" id="KW-1185">Reference proteome</keyword>
<dbReference type="Gene3D" id="1.10.10.1130">
    <property type="entry name" value="Uncharacterised protein PF10982, DUF2789"/>
    <property type="match status" value="1"/>
</dbReference>
<proteinExistence type="predicted"/>
<name>A0A5J6LFW7_9GAMM</name>
<protein>
    <submittedName>
        <fullName evidence="1">DUF2789 domain-containing protein</fullName>
    </submittedName>
</protein>
<dbReference type="KEGG" id="nik:F5I99_13505"/>
<dbReference type="InterPro" id="IPR038086">
    <property type="entry name" value="DUF2789_sf"/>
</dbReference>
<dbReference type="Pfam" id="PF10982">
    <property type="entry name" value="DUF2789"/>
    <property type="match status" value="1"/>
</dbReference>
<reference evidence="1 2" key="1">
    <citation type="submission" date="2019-09" db="EMBL/GenBank/DDBJ databases">
        <title>Nitrincola iocasae sp. nov., a bacterium isolated from the sediment collected at a cold seep field in South China Sea.</title>
        <authorList>
            <person name="Zhang H."/>
            <person name="Wang H."/>
            <person name="Li C."/>
        </authorList>
    </citation>
    <scope>NUCLEOTIDE SEQUENCE [LARGE SCALE GENOMIC DNA]</scope>
    <source>
        <strain evidence="1 2">KXZD1103</strain>
    </source>
</reference>
<gene>
    <name evidence="1" type="ORF">F5I99_13505</name>
</gene>
<dbReference type="InterPro" id="IPR021250">
    <property type="entry name" value="DUF2789"/>
</dbReference>
<dbReference type="EMBL" id="CP044222">
    <property type="protein sequence ID" value="QEW07425.1"/>
    <property type="molecule type" value="Genomic_DNA"/>
</dbReference>
<sequence>MDTSTHTINTLFEQLGLASTDAHIDQFINTHKLFSDKVKLEDATFWNEAQAVFLRDAIANDSDWAEVVDELNTRLRG</sequence>
<dbReference type="Proteomes" id="UP000325606">
    <property type="component" value="Chromosome"/>
</dbReference>
<dbReference type="RefSeq" id="WP_151056832.1">
    <property type="nucleotide sequence ID" value="NZ_CP044222.1"/>
</dbReference>